<dbReference type="Pfam" id="PF00034">
    <property type="entry name" value="Cytochrom_C"/>
    <property type="match status" value="1"/>
</dbReference>
<feature type="chain" id="PRO_5045286195" evidence="9">
    <location>
        <begin position="22"/>
        <end position="195"/>
    </location>
</feature>
<dbReference type="Gene3D" id="1.10.760.10">
    <property type="entry name" value="Cytochrome c-like domain"/>
    <property type="match status" value="2"/>
</dbReference>
<evidence type="ECO:0000256" key="5">
    <source>
        <dbReference type="ARBA" id="ARBA00022764"/>
    </source>
</evidence>
<dbReference type="SUPFAM" id="SSF46626">
    <property type="entry name" value="Cytochrome c"/>
    <property type="match status" value="2"/>
</dbReference>
<gene>
    <name evidence="11" type="ORF">KHU32_00775</name>
</gene>
<evidence type="ECO:0000256" key="2">
    <source>
        <dbReference type="ARBA" id="ARBA00022448"/>
    </source>
</evidence>
<keyword evidence="5" id="KW-0574">Periplasm</keyword>
<dbReference type="Pfam" id="PF13442">
    <property type="entry name" value="Cytochrome_CBB3"/>
    <property type="match status" value="1"/>
</dbReference>
<dbReference type="InterPro" id="IPR024167">
    <property type="entry name" value="Cytochrome_c4-like"/>
</dbReference>
<name>A0ABS5QA28_9PROT</name>
<keyword evidence="4 8" id="KW-0479">Metal-binding</keyword>
<keyword evidence="2" id="KW-0813">Transport</keyword>
<organism evidence="11 12">
    <name type="scientific">Roseococcus pinisoli</name>
    <dbReference type="NCBI Taxonomy" id="2835040"/>
    <lineage>
        <taxon>Bacteria</taxon>
        <taxon>Pseudomonadati</taxon>
        <taxon>Pseudomonadota</taxon>
        <taxon>Alphaproteobacteria</taxon>
        <taxon>Acetobacterales</taxon>
        <taxon>Roseomonadaceae</taxon>
        <taxon>Roseococcus</taxon>
    </lineage>
</organism>
<dbReference type="RefSeq" id="WP_213668151.1">
    <property type="nucleotide sequence ID" value="NZ_JAHCDA010000001.1"/>
</dbReference>
<accession>A0ABS5QA28</accession>
<evidence type="ECO:0000313" key="12">
    <source>
        <dbReference type="Proteomes" id="UP000766336"/>
    </source>
</evidence>
<proteinExistence type="predicted"/>
<reference evidence="11 12" key="1">
    <citation type="submission" date="2021-05" db="EMBL/GenBank/DDBJ databases">
        <title>Roseococcus sp. XZZS9, whole genome shotgun sequencing project.</title>
        <authorList>
            <person name="Zhao G."/>
            <person name="Shen L."/>
        </authorList>
    </citation>
    <scope>NUCLEOTIDE SEQUENCE [LARGE SCALE GENOMIC DNA]</scope>
    <source>
        <strain evidence="11 12">XZZS9</strain>
    </source>
</reference>
<dbReference type="PANTHER" id="PTHR33751">
    <property type="entry name" value="CBB3-TYPE CYTOCHROME C OXIDASE SUBUNIT FIXP"/>
    <property type="match status" value="1"/>
</dbReference>
<dbReference type="Proteomes" id="UP000766336">
    <property type="component" value="Unassembled WGS sequence"/>
</dbReference>
<dbReference type="PIRSF" id="PIRSF000005">
    <property type="entry name" value="Cytochrome_c4"/>
    <property type="match status" value="1"/>
</dbReference>
<dbReference type="PROSITE" id="PS51007">
    <property type="entry name" value="CYTC"/>
    <property type="match status" value="2"/>
</dbReference>
<evidence type="ECO:0000256" key="4">
    <source>
        <dbReference type="ARBA" id="ARBA00022723"/>
    </source>
</evidence>
<evidence type="ECO:0000256" key="9">
    <source>
        <dbReference type="SAM" id="SignalP"/>
    </source>
</evidence>
<feature type="signal peptide" evidence="9">
    <location>
        <begin position="1"/>
        <end position="21"/>
    </location>
</feature>
<evidence type="ECO:0000256" key="6">
    <source>
        <dbReference type="ARBA" id="ARBA00022982"/>
    </source>
</evidence>
<feature type="domain" description="Cytochrome c" evidence="10">
    <location>
        <begin position="114"/>
        <end position="195"/>
    </location>
</feature>
<comment type="caution">
    <text evidence="11">The sequence shown here is derived from an EMBL/GenBank/DDBJ whole genome shotgun (WGS) entry which is preliminary data.</text>
</comment>
<keyword evidence="12" id="KW-1185">Reference proteome</keyword>
<evidence type="ECO:0000259" key="10">
    <source>
        <dbReference type="PROSITE" id="PS51007"/>
    </source>
</evidence>
<keyword evidence="7 8" id="KW-0408">Iron</keyword>
<dbReference type="EMBL" id="JAHCDA010000001">
    <property type="protein sequence ID" value="MBS7809448.1"/>
    <property type="molecule type" value="Genomic_DNA"/>
</dbReference>
<keyword evidence="9" id="KW-0732">Signal</keyword>
<dbReference type="InterPro" id="IPR009056">
    <property type="entry name" value="Cyt_c-like_dom"/>
</dbReference>
<evidence type="ECO:0000256" key="8">
    <source>
        <dbReference type="PROSITE-ProRule" id="PRU00433"/>
    </source>
</evidence>
<comment type="subcellular location">
    <subcellularLocation>
        <location evidence="1">Periplasm</location>
    </subcellularLocation>
</comment>
<dbReference type="InterPro" id="IPR036909">
    <property type="entry name" value="Cyt_c-like_dom_sf"/>
</dbReference>
<dbReference type="InterPro" id="IPR050597">
    <property type="entry name" value="Cytochrome_c_Oxidase_Subunit"/>
</dbReference>
<feature type="domain" description="Cytochrome c" evidence="10">
    <location>
        <begin position="22"/>
        <end position="101"/>
    </location>
</feature>
<evidence type="ECO:0000256" key="3">
    <source>
        <dbReference type="ARBA" id="ARBA00022617"/>
    </source>
</evidence>
<keyword evidence="6" id="KW-0249">Electron transport</keyword>
<protein>
    <submittedName>
        <fullName evidence="11">Cytochrome c4</fullName>
    </submittedName>
</protein>
<evidence type="ECO:0000313" key="11">
    <source>
        <dbReference type="EMBL" id="MBS7809448.1"/>
    </source>
</evidence>
<sequence length="195" mass="20715">MRLSVLAAAFLAAALPGAALAQDAARGAELAAQSCVACHGANGRSQTEDIPSLAGQPADFITLQMILFRERIRHVELMNDVAANMPDRDIEDLAAFFASLPPGPPDERRPRDAALFAAGQALIGPRHCGTCHVSDFGGRAQIPRIAAQREEFLERAMLEYRDGRRAGADTQMNGAVVGLSNGDIAAIAHYLAQLD</sequence>
<evidence type="ECO:0000256" key="1">
    <source>
        <dbReference type="ARBA" id="ARBA00004418"/>
    </source>
</evidence>
<dbReference type="PANTHER" id="PTHR33751:SF9">
    <property type="entry name" value="CYTOCHROME C4"/>
    <property type="match status" value="1"/>
</dbReference>
<keyword evidence="3 8" id="KW-0349">Heme</keyword>
<evidence type="ECO:0000256" key="7">
    <source>
        <dbReference type="ARBA" id="ARBA00023004"/>
    </source>
</evidence>